<dbReference type="RefSeq" id="WP_005881653.1">
    <property type="nucleotide sequence ID" value="NZ_CP019430.1"/>
</dbReference>
<dbReference type="PANTHER" id="PTHR44051:SF8">
    <property type="entry name" value="GLUTATHIONE S-TRANSFERASE GSTA"/>
    <property type="match status" value="1"/>
</dbReference>
<feature type="domain" description="GST N-terminal" evidence="1">
    <location>
        <begin position="1"/>
        <end position="81"/>
    </location>
</feature>
<dbReference type="HOGENOM" id="CLU_011226_6_1_4"/>
<dbReference type="Gene3D" id="3.40.30.10">
    <property type="entry name" value="Glutaredoxin"/>
    <property type="match status" value="1"/>
</dbReference>
<dbReference type="PANTHER" id="PTHR44051">
    <property type="entry name" value="GLUTATHIONE S-TRANSFERASE-RELATED"/>
    <property type="match status" value="1"/>
</dbReference>
<dbReference type="eggNOG" id="COG0625">
    <property type="taxonomic scope" value="Bacteria"/>
</dbReference>
<evidence type="ECO:0000259" key="2">
    <source>
        <dbReference type="PROSITE" id="PS50405"/>
    </source>
</evidence>
<keyword evidence="3" id="KW-0808">Transferase</keyword>
<dbReference type="SFLD" id="SFLDG01150">
    <property type="entry name" value="Main.1:_Beta-like"/>
    <property type="match status" value="1"/>
</dbReference>
<dbReference type="InterPro" id="IPR036249">
    <property type="entry name" value="Thioredoxin-like_sf"/>
</dbReference>
<dbReference type="AlphaFoldDB" id="C3XB94"/>
<dbReference type="OrthoDB" id="8772754at2"/>
<dbReference type="EMBL" id="GG658170">
    <property type="protein sequence ID" value="EEO30470.1"/>
    <property type="molecule type" value="Genomic_DNA"/>
</dbReference>
<organism evidence="3 4">
    <name type="scientific">Oxalobacter formigenes OXCC13</name>
    <dbReference type="NCBI Taxonomy" id="556269"/>
    <lineage>
        <taxon>Bacteria</taxon>
        <taxon>Pseudomonadati</taxon>
        <taxon>Pseudomonadota</taxon>
        <taxon>Betaproteobacteria</taxon>
        <taxon>Burkholderiales</taxon>
        <taxon>Oxalobacteraceae</taxon>
        <taxon>Oxalobacter</taxon>
    </lineage>
</organism>
<keyword evidence="4" id="KW-1185">Reference proteome</keyword>
<protein>
    <submittedName>
        <fullName evidence="3">Glutathione S-transferase GST-6.0</fullName>
        <ecNumber evidence="3">2.5.1.18</ecNumber>
    </submittedName>
</protein>
<dbReference type="NCBIfam" id="NF007831">
    <property type="entry name" value="PRK10542.1"/>
    <property type="match status" value="1"/>
</dbReference>
<dbReference type="Gene3D" id="1.20.1050.10">
    <property type="match status" value="1"/>
</dbReference>
<dbReference type="STRING" id="847.BRW83_0602"/>
<dbReference type="InterPro" id="IPR040079">
    <property type="entry name" value="Glutathione_S-Trfase"/>
</dbReference>
<dbReference type="PROSITE" id="PS50404">
    <property type="entry name" value="GST_NTER"/>
    <property type="match status" value="1"/>
</dbReference>
<dbReference type="GeneID" id="77134509"/>
<feature type="domain" description="GST C-terminal" evidence="2">
    <location>
        <begin position="87"/>
        <end position="199"/>
    </location>
</feature>
<dbReference type="PROSITE" id="PS50405">
    <property type="entry name" value="GST_CTER"/>
    <property type="match status" value="1"/>
</dbReference>
<dbReference type="Proteomes" id="UP000005089">
    <property type="component" value="Unassembled WGS sequence"/>
</dbReference>
<dbReference type="Pfam" id="PF00043">
    <property type="entry name" value="GST_C"/>
    <property type="match status" value="1"/>
</dbReference>
<evidence type="ECO:0000259" key="1">
    <source>
        <dbReference type="PROSITE" id="PS50404"/>
    </source>
</evidence>
<dbReference type="Pfam" id="PF13409">
    <property type="entry name" value="GST_N_2"/>
    <property type="match status" value="1"/>
</dbReference>
<reference evidence="3 4" key="1">
    <citation type="submission" date="2009-02" db="EMBL/GenBank/DDBJ databases">
        <title>The Genome Sequence of Oxalobacter formigenes OXCC13.</title>
        <authorList>
            <consortium name="The Broad Institute Genome Sequencing Platform"/>
            <person name="Ward D."/>
            <person name="Young S.K."/>
            <person name="Kodira C.D."/>
            <person name="Zeng Q."/>
            <person name="Koehrsen M."/>
            <person name="Alvarado L."/>
            <person name="Berlin A."/>
            <person name="Borenstein D."/>
            <person name="Chen Z."/>
            <person name="Engels R."/>
            <person name="Freedman E."/>
            <person name="Gellesch M."/>
            <person name="Goldberg J."/>
            <person name="Griggs A."/>
            <person name="Gujja S."/>
            <person name="Heiman D."/>
            <person name="Hepburn T."/>
            <person name="Howarth C."/>
            <person name="Jen D."/>
            <person name="Larson L."/>
            <person name="Lewis B."/>
            <person name="Mehta T."/>
            <person name="Park D."/>
            <person name="Pearson M."/>
            <person name="Roberts A."/>
            <person name="Saif S."/>
            <person name="Shea T."/>
            <person name="Shenoy N."/>
            <person name="Sisk P."/>
            <person name="Stolte C."/>
            <person name="Sykes S."/>
            <person name="Walk T."/>
            <person name="White J."/>
            <person name="Yandava C."/>
            <person name="Allison M.J."/>
            <person name="Lander E."/>
            <person name="Nusbaum C."/>
            <person name="Galagan J."/>
            <person name="Birren B."/>
        </authorList>
    </citation>
    <scope>NUCLEOTIDE SEQUENCE [LARGE SCALE GENOMIC DNA]</scope>
    <source>
        <strain evidence="3 4">OXCC13</strain>
    </source>
</reference>
<sequence length="199" mass="22463">MKLYYTPGACSLSPHIVLRETGLPFTMEQVDLTTKETADGEDYYIVNTKGSVPSLMLDNGEVLTEGAAILQYLADLVPEKQLAPKAGTMERYRLMEALNYIATELHKSFVPIFNPAYEGAKEAAKNKLTVEFDYVDRLLTQKPYWMGEQFTVADAYLFTVSCWIEAAGLDIRQWKALDQYRQKIASRPSVKEVLAEEGM</sequence>
<dbReference type="SUPFAM" id="SSF52833">
    <property type="entry name" value="Thioredoxin-like"/>
    <property type="match status" value="1"/>
</dbReference>
<dbReference type="InterPro" id="IPR004046">
    <property type="entry name" value="GST_C"/>
</dbReference>
<accession>C3XB94</accession>
<evidence type="ECO:0000313" key="4">
    <source>
        <dbReference type="Proteomes" id="UP000005089"/>
    </source>
</evidence>
<evidence type="ECO:0000313" key="3">
    <source>
        <dbReference type="EMBL" id="EEO30470.1"/>
    </source>
</evidence>
<name>C3XB94_OXAFO</name>
<dbReference type="SFLD" id="SFLDG00358">
    <property type="entry name" value="Main_(cytGST)"/>
    <property type="match status" value="1"/>
</dbReference>
<dbReference type="EC" id="2.5.1.18" evidence="3"/>
<gene>
    <name evidence="3" type="primary">gstB</name>
    <name evidence="3" type="ORF">OFBG_01498</name>
</gene>
<dbReference type="CDD" id="cd03057">
    <property type="entry name" value="GST_N_Beta"/>
    <property type="match status" value="1"/>
</dbReference>
<dbReference type="InterPro" id="IPR010987">
    <property type="entry name" value="Glutathione-S-Trfase_C-like"/>
</dbReference>
<dbReference type="SUPFAM" id="SSF47616">
    <property type="entry name" value="GST C-terminal domain-like"/>
    <property type="match status" value="1"/>
</dbReference>
<dbReference type="CDD" id="cd03188">
    <property type="entry name" value="GST_C_Beta"/>
    <property type="match status" value="1"/>
</dbReference>
<dbReference type="InterPro" id="IPR004045">
    <property type="entry name" value="Glutathione_S-Trfase_N"/>
</dbReference>
<dbReference type="SFLD" id="SFLDS00019">
    <property type="entry name" value="Glutathione_Transferase_(cytos"/>
    <property type="match status" value="1"/>
</dbReference>
<dbReference type="GO" id="GO:0004364">
    <property type="term" value="F:glutathione transferase activity"/>
    <property type="evidence" value="ECO:0007669"/>
    <property type="project" value="UniProtKB-EC"/>
</dbReference>
<dbReference type="InterPro" id="IPR036282">
    <property type="entry name" value="Glutathione-S-Trfase_C_sf"/>
</dbReference>
<proteinExistence type="predicted"/>